<dbReference type="InterPro" id="IPR050485">
    <property type="entry name" value="Proline_metab_enzyme"/>
</dbReference>
<evidence type="ECO:0000256" key="3">
    <source>
        <dbReference type="ARBA" id="ARBA00023002"/>
    </source>
</evidence>
<evidence type="ECO:0000256" key="10">
    <source>
        <dbReference type="RuleBase" id="RU366030"/>
    </source>
</evidence>
<accession>A0A9P5LG29</accession>
<evidence type="ECO:0000259" key="11">
    <source>
        <dbReference type="Pfam" id="PF00171"/>
    </source>
</evidence>
<comment type="catalytic activity">
    <reaction evidence="6 9">
        <text>L-glutamate 5-semialdehyde + NAD(+) + H2O = L-glutamate + NADH + 2 H(+)</text>
        <dbReference type="Rhea" id="RHEA:30235"/>
        <dbReference type="ChEBI" id="CHEBI:15377"/>
        <dbReference type="ChEBI" id="CHEBI:15378"/>
        <dbReference type="ChEBI" id="CHEBI:29985"/>
        <dbReference type="ChEBI" id="CHEBI:57540"/>
        <dbReference type="ChEBI" id="CHEBI:57945"/>
        <dbReference type="ChEBI" id="CHEBI:58066"/>
        <dbReference type="EC" id="1.2.1.88"/>
    </reaction>
</comment>
<evidence type="ECO:0000256" key="5">
    <source>
        <dbReference type="ARBA" id="ARBA00023062"/>
    </source>
</evidence>
<evidence type="ECO:0000256" key="2">
    <source>
        <dbReference type="ARBA" id="ARBA00009986"/>
    </source>
</evidence>
<keyword evidence="13" id="KW-1185">Reference proteome</keyword>
<feature type="domain" description="Aldehyde dehydrogenase" evidence="11">
    <location>
        <begin position="77"/>
        <end position="551"/>
    </location>
</feature>
<evidence type="ECO:0000256" key="4">
    <source>
        <dbReference type="ARBA" id="ARBA00023027"/>
    </source>
</evidence>
<evidence type="ECO:0000256" key="6">
    <source>
        <dbReference type="ARBA" id="ARBA00048142"/>
    </source>
</evidence>
<keyword evidence="4 9" id="KW-0520">NAD</keyword>
<dbReference type="FunFam" id="3.40.309.10:FF:000005">
    <property type="entry name" value="1-pyrroline-5-carboxylate dehydrogenase 1"/>
    <property type="match status" value="1"/>
</dbReference>
<evidence type="ECO:0000256" key="8">
    <source>
        <dbReference type="RuleBase" id="RU003345"/>
    </source>
</evidence>
<dbReference type="SUPFAM" id="SSF53720">
    <property type="entry name" value="ALDH-like"/>
    <property type="match status" value="1"/>
</dbReference>
<dbReference type="InterPro" id="IPR029510">
    <property type="entry name" value="Ald_DH_CS_GLU"/>
</dbReference>
<feature type="active site" evidence="7">
    <location>
        <position position="319"/>
    </location>
</feature>
<organism evidence="12 13">
    <name type="scientific">Cylindrodendrum hubeiense</name>
    <dbReference type="NCBI Taxonomy" id="595255"/>
    <lineage>
        <taxon>Eukaryota</taxon>
        <taxon>Fungi</taxon>
        <taxon>Dikarya</taxon>
        <taxon>Ascomycota</taxon>
        <taxon>Pezizomycotina</taxon>
        <taxon>Sordariomycetes</taxon>
        <taxon>Hypocreomycetidae</taxon>
        <taxon>Hypocreales</taxon>
        <taxon>Nectriaceae</taxon>
        <taxon>Cylindrodendrum</taxon>
    </lineage>
</organism>
<proteinExistence type="inferred from homology"/>
<comment type="similarity">
    <text evidence="2 8">Belongs to the aldehyde dehydrogenase family.</text>
</comment>
<dbReference type="Pfam" id="PF00171">
    <property type="entry name" value="Aldedh"/>
    <property type="match status" value="1"/>
</dbReference>
<evidence type="ECO:0000313" key="13">
    <source>
        <dbReference type="Proteomes" id="UP000722485"/>
    </source>
</evidence>
<dbReference type="PANTHER" id="PTHR42862">
    <property type="entry name" value="DELTA-1-PYRROLINE-5-CARBOXYLATE DEHYDROGENASE 1, ISOFORM A-RELATED"/>
    <property type="match status" value="1"/>
</dbReference>
<gene>
    <name evidence="12" type="ORF">G7Z17_g5517</name>
</gene>
<dbReference type="InterPro" id="IPR016160">
    <property type="entry name" value="Ald_DH_CS_CYS"/>
</dbReference>
<dbReference type="EC" id="1.2.1.88" evidence="9"/>
<protein>
    <recommendedName>
        <fullName evidence="9 10">Multifunctional fusion protein</fullName>
    </recommendedName>
    <domain>
        <recommendedName>
            <fullName evidence="10">Delta-1-pyrroline-5-carboxylate dehydrogenase</fullName>
            <shortName evidence="10">P5C dehydrogenase</shortName>
        </recommendedName>
        <alternativeName>
            <fullName evidence="9">L-glutamate gamma-semialdehyde dehydrogenase</fullName>
        </alternativeName>
    </domain>
    <domain>
        <recommendedName>
            <fullName evidence="9">L-glutamate gamma-semialdehyde dehydrogenase</fullName>
            <ecNumber evidence="9">1.2.1.88</ecNumber>
        </recommendedName>
    </domain>
</protein>
<evidence type="ECO:0000256" key="1">
    <source>
        <dbReference type="ARBA" id="ARBA00004786"/>
    </source>
</evidence>
<comment type="pathway">
    <text evidence="1 9">Amino-acid degradation; L-proline degradation into L-glutamate; L-glutamate from L-proline: step 2/2.</text>
</comment>
<dbReference type="PROSITE" id="PS00070">
    <property type="entry name" value="ALDEHYDE_DEHYDR_CYS"/>
    <property type="match status" value="1"/>
</dbReference>
<dbReference type="Gene3D" id="3.40.605.10">
    <property type="entry name" value="Aldehyde Dehydrogenase, Chain A, domain 1"/>
    <property type="match status" value="1"/>
</dbReference>
<dbReference type="InterPro" id="IPR005931">
    <property type="entry name" value="P5CDH/ALDH4A1"/>
</dbReference>
<dbReference type="InterPro" id="IPR016161">
    <property type="entry name" value="Ald_DH/histidinol_DH"/>
</dbReference>
<dbReference type="InterPro" id="IPR016162">
    <property type="entry name" value="Ald_DH_N"/>
</dbReference>
<dbReference type="Gene3D" id="3.40.309.10">
    <property type="entry name" value="Aldehyde Dehydrogenase, Chain A, domain 2"/>
    <property type="match status" value="1"/>
</dbReference>
<dbReference type="GO" id="GO:0003842">
    <property type="term" value="F:L-glutamate gamma-semialdehyde dehydrogenase activity"/>
    <property type="evidence" value="ECO:0007669"/>
    <property type="project" value="UniProtKB-UniRule"/>
</dbReference>
<name>A0A9P5LG29_9HYPO</name>
<dbReference type="AlphaFoldDB" id="A0A9P5LG29"/>
<evidence type="ECO:0000313" key="12">
    <source>
        <dbReference type="EMBL" id="KAF7550720.1"/>
    </source>
</evidence>
<keyword evidence="5 9" id="KW-0642">Proline metabolism</keyword>
<dbReference type="EMBL" id="JAANBB010000092">
    <property type="protein sequence ID" value="KAF7550720.1"/>
    <property type="molecule type" value="Genomic_DNA"/>
</dbReference>
<dbReference type="GO" id="GO:0005759">
    <property type="term" value="C:mitochondrial matrix"/>
    <property type="evidence" value="ECO:0007669"/>
    <property type="project" value="TreeGrafter"/>
</dbReference>
<dbReference type="OrthoDB" id="5322683at2759"/>
<evidence type="ECO:0000256" key="9">
    <source>
        <dbReference type="RuleBase" id="RU366016"/>
    </source>
</evidence>
<comment type="caution">
    <text evidence="12">The sequence shown here is derived from an EMBL/GenBank/DDBJ whole genome shotgun (WGS) entry which is preliminary data.</text>
</comment>
<dbReference type="PANTHER" id="PTHR42862:SF1">
    <property type="entry name" value="DELTA-1-PYRROLINE-5-CARBOXYLATE DEHYDROGENASE 2, ISOFORM A-RELATED"/>
    <property type="match status" value="1"/>
</dbReference>
<dbReference type="PROSITE" id="PS00687">
    <property type="entry name" value="ALDEHYDE_DEHYDR_GLU"/>
    <property type="match status" value="1"/>
</dbReference>
<dbReference type="GO" id="GO:0010133">
    <property type="term" value="P:L-proline catabolic process to L-glutamate"/>
    <property type="evidence" value="ECO:0007669"/>
    <property type="project" value="UniProtKB-UniRule"/>
</dbReference>
<evidence type="ECO:0000256" key="7">
    <source>
        <dbReference type="PROSITE-ProRule" id="PRU10007"/>
    </source>
</evidence>
<sequence>MPLPGRFAQLSYGFRAGSTRTMATAGAYRVPGPFNEANRHFARASPERGHLLSALTRLREQLPVTVPNVISGETRTTSNNIQTYMPSEQAQVFAQYSATTPQEVSEAIDAALAAKQEWQDMSFSNRAAIFLRAADLVTGKYRDELLAATMLGQGKNAWQAEIDAAAELADFYRFNVAFAQQIYETQPTLTAPGQHGRTDWRPLEGFVYAVSPFNFTAIGGNLVSAPAIMGNVVVWKPSPHSAYASYLVHKILLEAGLPPNVIQFVNGDAEQITNTVFNDPRFSALHFTGSSDVFRSLYRRAADGVADNVYRDYPRLVGETSGKNFHLIHSSADISSAVKHTIRASFEYAGQKCSACSRLYIPASQASQFISELKAELDMVKVGAPEEFENFYGPVIHQGSFDKITKVIDRANADESLETIYGGSYDGSNGLFIQPTVYRAKSLDHTLFEEELFGPVLTMHVYEDADFDQLLGKIDQQGGGFALTGAIFASDRKVVQQVEDKLRYSAGNFYVNCKTTGAVIGQQSFGGGRSSGTNDKAGSSNLLMRFTSPRTLKEEFGPLESVLYPSNL</sequence>
<keyword evidence="3 8" id="KW-0560">Oxidoreductase</keyword>
<dbReference type="InterPro" id="IPR015590">
    <property type="entry name" value="Aldehyde_DH_dom"/>
</dbReference>
<dbReference type="FunFam" id="3.40.605.10:FF:000006">
    <property type="entry name" value="1-pyrroline-5-carboxylate dehydrogenase"/>
    <property type="match status" value="1"/>
</dbReference>
<dbReference type="InterPro" id="IPR016163">
    <property type="entry name" value="Ald_DH_C"/>
</dbReference>
<dbReference type="NCBIfam" id="TIGR01236">
    <property type="entry name" value="D1pyr5carbox1"/>
    <property type="match status" value="1"/>
</dbReference>
<dbReference type="Proteomes" id="UP000722485">
    <property type="component" value="Unassembled WGS sequence"/>
</dbReference>
<reference evidence="12" key="1">
    <citation type="submission" date="2020-03" db="EMBL/GenBank/DDBJ databases">
        <title>Draft Genome Sequence of Cylindrodendrum hubeiense.</title>
        <authorList>
            <person name="Buettner E."/>
            <person name="Kellner H."/>
        </authorList>
    </citation>
    <scope>NUCLEOTIDE SEQUENCE</scope>
    <source>
        <strain evidence="12">IHI 201604</strain>
    </source>
</reference>